<keyword evidence="3" id="KW-1185">Reference proteome</keyword>
<dbReference type="InterPro" id="IPR025484">
    <property type="entry name" value="DUF4376"/>
</dbReference>
<reference evidence="2 3" key="1">
    <citation type="submission" date="2019-09" db="EMBL/GenBank/DDBJ databases">
        <title>Complete genome sequence of Francisella marina E103-15.</title>
        <authorList>
            <person name="Tekedar H.C."/>
            <person name="Griffin M.J."/>
            <person name="Waldbieser G.C."/>
            <person name="Soto E."/>
        </authorList>
    </citation>
    <scope>NUCLEOTIDE SEQUENCE [LARGE SCALE GENOMIC DNA]</scope>
    <source>
        <strain evidence="2 3">E103-15</strain>
    </source>
</reference>
<proteinExistence type="predicted"/>
<protein>
    <recommendedName>
        <fullName evidence="1">DUF4376 domain-containing protein</fullName>
    </recommendedName>
</protein>
<accession>A0ABX5ZGR4</accession>
<evidence type="ECO:0000313" key="3">
    <source>
        <dbReference type="Proteomes" id="UP000322509"/>
    </source>
</evidence>
<dbReference type="Proteomes" id="UP000322509">
    <property type="component" value="Chromosome"/>
</dbReference>
<feature type="domain" description="DUF4376" evidence="1">
    <location>
        <begin position="64"/>
        <end position="153"/>
    </location>
</feature>
<gene>
    <name evidence="2" type="ORF">F0R74_06665</name>
</gene>
<dbReference type="RefSeq" id="WP_149368727.1">
    <property type="nucleotide sequence ID" value="NZ_CP043550.1"/>
</dbReference>
<organism evidence="2 3">
    <name type="scientific">Francisella marina</name>
    <dbReference type="NCBI Taxonomy" id="2249302"/>
    <lineage>
        <taxon>Bacteria</taxon>
        <taxon>Pseudomonadati</taxon>
        <taxon>Pseudomonadota</taxon>
        <taxon>Gammaproteobacteria</taxon>
        <taxon>Thiotrichales</taxon>
        <taxon>Francisellaceae</taxon>
        <taxon>Francisella</taxon>
    </lineage>
</organism>
<evidence type="ECO:0000259" key="1">
    <source>
        <dbReference type="Pfam" id="PF14301"/>
    </source>
</evidence>
<evidence type="ECO:0000313" key="2">
    <source>
        <dbReference type="EMBL" id="QEO57547.1"/>
    </source>
</evidence>
<name>A0ABX5ZGR4_9GAMM</name>
<sequence>MIYFKDSENNIYAYEENTPSNFLENKINELGLISINKEDVDLIQKLNENEELVRSRIIDILYSVRNEYIYKNISYNNFEFIADSQAQNKIANMIFFALQVGKTDTDPVADWDCVNGEYQDITLADLKNIAQLMVTQEQTARAILRVLKSKYNQASKELLINSDVEQDFENMWNAQTSLG</sequence>
<dbReference type="EMBL" id="CP043550">
    <property type="protein sequence ID" value="QEO57547.1"/>
    <property type="molecule type" value="Genomic_DNA"/>
</dbReference>
<dbReference type="Pfam" id="PF14301">
    <property type="entry name" value="DUF4376"/>
    <property type="match status" value="1"/>
</dbReference>